<dbReference type="PRINTS" id="PR00364">
    <property type="entry name" value="DISEASERSIST"/>
</dbReference>
<dbReference type="Gene3D" id="1.10.10.10">
    <property type="entry name" value="Winged helix-like DNA-binding domain superfamily/Winged helix DNA-binding domain"/>
    <property type="match status" value="1"/>
</dbReference>
<dbReference type="Gene3D" id="1.10.260.40">
    <property type="entry name" value="lambda repressor-like DNA-binding domains"/>
    <property type="match status" value="1"/>
</dbReference>
<accession>A0ABN2QSV9</accession>
<dbReference type="InterPro" id="IPR036388">
    <property type="entry name" value="WH-like_DNA-bd_sf"/>
</dbReference>
<gene>
    <name evidence="3" type="ORF">GCM10009838_11880</name>
</gene>
<name>A0ABN2QSV9_9ACTN</name>
<dbReference type="EMBL" id="BAAAQM010000004">
    <property type="protein sequence ID" value="GAA1957494.1"/>
    <property type="molecule type" value="Genomic_DNA"/>
</dbReference>
<dbReference type="Proteomes" id="UP001499854">
    <property type="component" value="Unassembled WGS sequence"/>
</dbReference>
<reference evidence="3 4" key="1">
    <citation type="journal article" date="2019" name="Int. J. Syst. Evol. Microbiol.">
        <title>The Global Catalogue of Microorganisms (GCM) 10K type strain sequencing project: providing services to taxonomists for standard genome sequencing and annotation.</title>
        <authorList>
            <consortium name="The Broad Institute Genomics Platform"/>
            <consortium name="The Broad Institute Genome Sequencing Center for Infectious Disease"/>
            <person name="Wu L."/>
            <person name="Ma J."/>
        </authorList>
    </citation>
    <scope>NUCLEOTIDE SEQUENCE [LARGE SCALE GENOMIC DNA]</scope>
    <source>
        <strain evidence="3 4">JCM 16013</strain>
    </source>
</reference>
<dbReference type="CDD" id="cd00093">
    <property type="entry name" value="HTH_XRE"/>
    <property type="match status" value="1"/>
</dbReference>
<dbReference type="Pfam" id="PF13424">
    <property type="entry name" value="TPR_12"/>
    <property type="match status" value="1"/>
</dbReference>
<dbReference type="PROSITE" id="PS50943">
    <property type="entry name" value="HTH_CROC1"/>
    <property type="match status" value="1"/>
</dbReference>
<dbReference type="PANTHER" id="PTHR47691:SF3">
    <property type="entry name" value="HTH-TYPE TRANSCRIPTIONAL REGULATOR RV0890C-RELATED"/>
    <property type="match status" value="1"/>
</dbReference>
<evidence type="ECO:0000256" key="1">
    <source>
        <dbReference type="SAM" id="MobiDB-lite"/>
    </source>
</evidence>
<dbReference type="SUPFAM" id="SSF52540">
    <property type="entry name" value="P-loop containing nucleoside triphosphate hydrolases"/>
    <property type="match status" value="1"/>
</dbReference>
<dbReference type="Gene3D" id="3.40.50.300">
    <property type="entry name" value="P-loop containing nucleotide triphosphate hydrolases"/>
    <property type="match status" value="1"/>
</dbReference>
<dbReference type="InterPro" id="IPR011990">
    <property type="entry name" value="TPR-like_helical_dom_sf"/>
</dbReference>
<dbReference type="PANTHER" id="PTHR47691">
    <property type="entry name" value="REGULATOR-RELATED"/>
    <property type="match status" value="1"/>
</dbReference>
<dbReference type="InterPro" id="IPR027417">
    <property type="entry name" value="P-loop_NTPase"/>
</dbReference>
<evidence type="ECO:0000259" key="2">
    <source>
        <dbReference type="PROSITE" id="PS50943"/>
    </source>
</evidence>
<dbReference type="InterPro" id="IPR001387">
    <property type="entry name" value="Cro/C1-type_HTH"/>
</dbReference>
<sequence>MTLRRLKSESGRSLRDIERTTRISNSSLSRYLSGQATPSWNVVVALCRVTGHDPRPLRPLWEAADRGRRAPGRPFDAEKPPARPAPRNDLPRDVAAFAARRDEVDALVRLARAGHTVAIDGMGGIGKTALAVHVAHLMTSEFPDCQLYVDLHGFTPGREPVPAPEALLALLRALGVPAGRIPDGLEERAALWRSELAGRRALVVLDNAADADHVRALLPGAGRNTALVTSRNRMVGLDGVEPLSLTPLNASDAAELFRSALGPGTAADPETVAELMRRYGGLPLAIRVAAARLRHRPSWSIADLLDNPAPTDEAGLDKVIDASLARLSGEQRRMFRLLGVFPGTVVGLHAAAALADLDASEARVLLDDLVDANLLEEPGAQRYRFHDLIRERAGQIARCETAAGERNAALDRLTAFYLHCVKAGREVLEPTFERLPPLGYMAKDVPKLDTVARIMAWFDTEAATVLRIVELTAERGQDEATVQFALVIGAFLGRRGEMDPWYRIAAAGVRAAERRADPKELAKVRYFQGVANRFAGRLADAEADFAAVLAIGAELADVSLRLQGLWRLAGIAEDRGDFVRVLELRDAARAVPETDRYSEQLAFARLGGGYALVRMGRAADAAEAAQAVLAMPEADEPMLRITALRLLGHARLVQDDAEAALETFHAMAAVARATGHEANAAAGRGDVAEALSRLGRHAEALDEGEAATTWSVDNGEPHHELYTREAFGRICLAAGDRDRAAHHFRRSLDIAEPRGYRWVAEQARRGLALAACDLPSTDDNPSSAVPT</sequence>
<dbReference type="SMART" id="SM00530">
    <property type="entry name" value="HTH_XRE"/>
    <property type="match status" value="1"/>
</dbReference>
<evidence type="ECO:0000313" key="3">
    <source>
        <dbReference type="EMBL" id="GAA1957494.1"/>
    </source>
</evidence>
<comment type="caution">
    <text evidence="3">The sequence shown here is derived from an EMBL/GenBank/DDBJ whole genome shotgun (WGS) entry which is preliminary data.</text>
</comment>
<evidence type="ECO:0000313" key="4">
    <source>
        <dbReference type="Proteomes" id="UP001499854"/>
    </source>
</evidence>
<feature type="region of interest" description="Disordered" evidence="1">
    <location>
        <begin position="58"/>
        <end position="89"/>
    </location>
</feature>
<dbReference type="SUPFAM" id="SSF48452">
    <property type="entry name" value="TPR-like"/>
    <property type="match status" value="2"/>
</dbReference>
<dbReference type="SUPFAM" id="SSF47413">
    <property type="entry name" value="lambda repressor-like DNA-binding domains"/>
    <property type="match status" value="1"/>
</dbReference>
<dbReference type="Pfam" id="PF13560">
    <property type="entry name" value="HTH_31"/>
    <property type="match status" value="1"/>
</dbReference>
<keyword evidence="4" id="KW-1185">Reference proteome</keyword>
<protein>
    <recommendedName>
        <fullName evidence="2">HTH cro/C1-type domain-containing protein</fullName>
    </recommendedName>
</protein>
<proteinExistence type="predicted"/>
<organism evidence="3 4">
    <name type="scientific">Catenulispora subtropica</name>
    <dbReference type="NCBI Taxonomy" id="450798"/>
    <lineage>
        <taxon>Bacteria</taxon>
        <taxon>Bacillati</taxon>
        <taxon>Actinomycetota</taxon>
        <taxon>Actinomycetes</taxon>
        <taxon>Catenulisporales</taxon>
        <taxon>Catenulisporaceae</taxon>
        <taxon>Catenulispora</taxon>
    </lineage>
</organism>
<feature type="domain" description="HTH cro/C1-type" evidence="2">
    <location>
        <begin position="3"/>
        <end position="57"/>
    </location>
</feature>
<dbReference type="Gene3D" id="1.25.40.10">
    <property type="entry name" value="Tetratricopeptide repeat domain"/>
    <property type="match status" value="1"/>
</dbReference>
<dbReference type="InterPro" id="IPR010982">
    <property type="entry name" value="Lambda_DNA-bd_dom_sf"/>
</dbReference>